<sequence>MTAYEEPALEAALKGGVDRVTPPRRQQDHRRPLTGQLVTNTLKNTAGDMGTEYGVAELRGPPCRGPHRRRTPGPPRPAAAPRPAGRPASPTPGGDLRSGGSILVPGGAFTRGHAAGRRNRRCGPVE</sequence>
<dbReference type="AlphaFoldDB" id="A0A9W6S815"/>
<proteinExistence type="predicted"/>
<accession>A0A9W6S815</accession>
<protein>
    <submittedName>
        <fullName evidence="2">Uncharacterized protein</fullName>
    </submittedName>
</protein>
<organism evidence="2 3">
    <name type="scientific">Actinoallomurus iriomotensis</name>
    <dbReference type="NCBI Taxonomy" id="478107"/>
    <lineage>
        <taxon>Bacteria</taxon>
        <taxon>Bacillati</taxon>
        <taxon>Actinomycetota</taxon>
        <taxon>Actinomycetes</taxon>
        <taxon>Streptosporangiales</taxon>
        <taxon>Thermomonosporaceae</taxon>
        <taxon>Actinoallomurus</taxon>
    </lineage>
</organism>
<dbReference type="Proteomes" id="UP001165074">
    <property type="component" value="Unassembled WGS sequence"/>
</dbReference>
<reference evidence="2" key="1">
    <citation type="submission" date="2023-03" db="EMBL/GenBank/DDBJ databases">
        <title>Actinoallomurus iriomotensis NBRC 103684.</title>
        <authorList>
            <person name="Ichikawa N."/>
            <person name="Sato H."/>
            <person name="Tonouchi N."/>
        </authorList>
    </citation>
    <scope>NUCLEOTIDE SEQUENCE</scope>
    <source>
        <strain evidence="2">NBRC 103684</strain>
    </source>
</reference>
<feature type="compositionally biased region" description="Basic residues" evidence="1">
    <location>
        <begin position="114"/>
        <end position="126"/>
    </location>
</feature>
<gene>
    <name evidence="2" type="ORF">Airi02_051940</name>
</gene>
<feature type="region of interest" description="Disordered" evidence="1">
    <location>
        <begin position="1"/>
        <end position="126"/>
    </location>
</feature>
<dbReference type="EMBL" id="BSTK01000007">
    <property type="protein sequence ID" value="GLY87265.1"/>
    <property type="molecule type" value="Genomic_DNA"/>
</dbReference>
<keyword evidence="3" id="KW-1185">Reference proteome</keyword>
<feature type="compositionally biased region" description="Low complexity" evidence="1">
    <location>
        <begin position="81"/>
        <end position="94"/>
    </location>
</feature>
<comment type="caution">
    <text evidence="2">The sequence shown here is derived from an EMBL/GenBank/DDBJ whole genome shotgun (WGS) entry which is preliminary data.</text>
</comment>
<evidence type="ECO:0000313" key="3">
    <source>
        <dbReference type="Proteomes" id="UP001165074"/>
    </source>
</evidence>
<evidence type="ECO:0000256" key="1">
    <source>
        <dbReference type="SAM" id="MobiDB-lite"/>
    </source>
</evidence>
<name>A0A9W6S815_9ACTN</name>
<evidence type="ECO:0000313" key="2">
    <source>
        <dbReference type="EMBL" id="GLY87265.1"/>
    </source>
</evidence>